<keyword evidence="1" id="KW-0472">Membrane</keyword>
<dbReference type="AlphaFoldDB" id="A0A3M7PZP7"/>
<reference evidence="2 3" key="1">
    <citation type="journal article" date="2018" name="Sci. Rep.">
        <title>Genomic signatures of local adaptation to the degree of environmental predictability in rotifers.</title>
        <authorList>
            <person name="Franch-Gras L."/>
            <person name="Hahn C."/>
            <person name="Garcia-Roger E.M."/>
            <person name="Carmona M.J."/>
            <person name="Serra M."/>
            <person name="Gomez A."/>
        </authorList>
    </citation>
    <scope>NUCLEOTIDE SEQUENCE [LARGE SCALE GENOMIC DNA]</scope>
    <source>
        <strain evidence="2">HYR1</strain>
    </source>
</reference>
<accession>A0A3M7PZP7</accession>
<comment type="caution">
    <text evidence="2">The sequence shown here is derived from an EMBL/GenBank/DDBJ whole genome shotgun (WGS) entry which is preliminary data.</text>
</comment>
<organism evidence="2 3">
    <name type="scientific">Brachionus plicatilis</name>
    <name type="common">Marine rotifer</name>
    <name type="synonym">Brachionus muelleri</name>
    <dbReference type="NCBI Taxonomy" id="10195"/>
    <lineage>
        <taxon>Eukaryota</taxon>
        <taxon>Metazoa</taxon>
        <taxon>Spiralia</taxon>
        <taxon>Gnathifera</taxon>
        <taxon>Rotifera</taxon>
        <taxon>Eurotatoria</taxon>
        <taxon>Monogononta</taxon>
        <taxon>Pseudotrocha</taxon>
        <taxon>Ploima</taxon>
        <taxon>Brachionidae</taxon>
        <taxon>Brachionus</taxon>
    </lineage>
</organism>
<keyword evidence="1" id="KW-1133">Transmembrane helix</keyword>
<evidence type="ECO:0000256" key="1">
    <source>
        <dbReference type="SAM" id="Phobius"/>
    </source>
</evidence>
<evidence type="ECO:0000313" key="3">
    <source>
        <dbReference type="Proteomes" id="UP000276133"/>
    </source>
</evidence>
<sequence>MAKLWLTLVPGLNLLFSINSTVFLLVISPLFVFLAMLANNGLRGLSTSNKDSSKLNFCFLLFSWCSVLMVRLEAEFVLMETGGRTGVREDKDFLKLSSLAIFGCSSSEDNESRSSPNKLSRRVWKLSMTSRPCLVTKDFFGWLFSNWSPTEQRRTSMSELFESSSTTTGSGSLFCLTTMGEWSAPGDFSFAVSTVSYLRHICSIRSRLS</sequence>
<proteinExistence type="predicted"/>
<keyword evidence="1" id="KW-0812">Transmembrane</keyword>
<evidence type="ECO:0000313" key="2">
    <source>
        <dbReference type="EMBL" id="RNA04647.1"/>
    </source>
</evidence>
<dbReference type="EMBL" id="REGN01008017">
    <property type="protein sequence ID" value="RNA04647.1"/>
    <property type="molecule type" value="Genomic_DNA"/>
</dbReference>
<gene>
    <name evidence="2" type="ORF">BpHYR1_044435</name>
</gene>
<dbReference type="Proteomes" id="UP000276133">
    <property type="component" value="Unassembled WGS sequence"/>
</dbReference>
<feature type="transmembrane region" description="Helical" evidence="1">
    <location>
        <begin position="12"/>
        <end position="34"/>
    </location>
</feature>
<keyword evidence="3" id="KW-1185">Reference proteome</keyword>
<protein>
    <submittedName>
        <fullName evidence="2">Uncharacterized protein</fullName>
    </submittedName>
</protein>
<name>A0A3M7PZP7_BRAPC</name>
<feature type="transmembrane region" description="Helical" evidence="1">
    <location>
        <begin position="55"/>
        <end position="72"/>
    </location>
</feature>